<dbReference type="InterPro" id="IPR016181">
    <property type="entry name" value="Acyl_CoA_acyltransferase"/>
</dbReference>
<evidence type="ECO:0000313" key="2">
    <source>
        <dbReference type="EMBL" id="QDU81311.1"/>
    </source>
</evidence>
<name>A0A518CQ02_9PLAN</name>
<dbReference type="InterPro" id="IPR038740">
    <property type="entry name" value="BioF2-like_GNAT_dom"/>
</dbReference>
<evidence type="ECO:0000313" key="3">
    <source>
        <dbReference type="Proteomes" id="UP000317178"/>
    </source>
</evidence>
<dbReference type="Gene3D" id="3.40.630.30">
    <property type="match status" value="1"/>
</dbReference>
<dbReference type="Pfam" id="PF13480">
    <property type="entry name" value="Acetyltransf_6"/>
    <property type="match status" value="1"/>
</dbReference>
<feature type="domain" description="BioF2-like acetyltransferase" evidence="1">
    <location>
        <begin position="157"/>
        <end position="295"/>
    </location>
</feature>
<sequence>MQFQLVSIEELTDSLRQTWLEWVRSDLQYMSPYFHPDFAFNMAQVRDDVRLILFCEEDEVVGILPIHLKEGNSAAPIGDTMSDYHGVISGKPLKFDLRQLLRETSINSFYFDHLLAAQTSFEPYSWEQSTSPYMDLSNGFEAYEKQCKQGGTSFYKNLLRNERKMLREVGEPRIVEFSDDETVMDRLLELKSQQYERTRQLDLTQIKWMTDSIRQIWKFRSDDFSGILSVLYVDDKLLAMHFGIKTRDALHWWFPTYEPEYRRYSPGLLLLLHLARSQDLGLKYIDLGKGPEEYKTKMNTGETKLFEGGIDQRTIRRWLYQNIHHTRKWVHNTPAAQSPLKVYKEVRSAFRKIKTC</sequence>
<dbReference type="EMBL" id="CP036281">
    <property type="protein sequence ID" value="QDU81311.1"/>
    <property type="molecule type" value="Genomic_DNA"/>
</dbReference>
<dbReference type="SUPFAM" id="SSF55729">
    <property type="entry name" value="Acyl-CoA N-acyltransferases (Nat)"/>
    <property type="match status" value="1"/>
</dbReference>
<keyword evidence="3" id="KW-1185">Reference proteome</keyword>
<reference evidence="2 3" key="1">
    <citation type="submission" date="2019-02" db="EMBL/GenBank/DDBJ databases">
        <title>Deep-cultivation of Planctomycetes and their phenomic and genomic characterization uncovers novel biology.</title>
        <authorList>
            <person name="Wiegand S."/>
            <person name="Jogler M."/>
            <person name="Boedeker C."/>
            <person name="Pinto D."/>
            <person name="Vollmers J."/>
            <person name="Rivas-Marin E."/>
            <person name="Kohn T."/>
            <person name="Peeters S.H."/>
            <person name="Heuer A."/>
            <person name="Rast P."/>
            <person name="Oberbeckmann S."/>
            <person name="Bunk B."/>
            <person name="Jeske O."/>
            <person name="Meyerdierks A."/>
            <person name="Storesund J.E."/>
            <person name="Kallscheuer N."/>
            <person name="Luecker S."/>
            <person name="Lage O.M."/>
            <person name="Pohl T."/>
            <person name="Merkel B.J."/>
            <person name="Hornburger P."/>
            <person name="Mueller R.-W."/>
            <person name="Bruemmer F."/>
            <person name="Labrenz M."/>
            <person name="Spormann A.M."/>
            <person name="Op den Camp H."/>
            <person name="Overmann J."/>
            <person name="Amann R."/>
            <person name="Jetten M.S.M."/>
            <person name="Mascher T."/>
            <person name="Medema M.H."/>
            <person name="Devos D.P."/>
            <person name="Kaster A.-K."/>
            <person name="Ovreas L."/>
            <person name="Rohde M."/>
            <person name="Galperin M.Y."/>
            <person name="Jogler C."/>
        </authorList>
    </citation>
    <scope>NUCLEOTIDE SEQUENCE [LARGE SCALE GENOMIC DNA]</scope>
    <source>
        <strain evidence="2 3">Pla110</strain>
    </source>
</reference>
<protein>
    <recommendedName>
        <fullName evidence="1">BioF2-like acetyltransferase domain-containing protein</fullName>
    </recommendedName>
</protein>
<dbReference type="KEGG" id="plon:Pla110_30520"/>
<accession>A0A518CQ02</accession>
<dbReference type="Proteomes" id="UP000317178">
    <property type="component" value="Chromosome"/>
</dbReference>
<dbReference type="RefSeq" id="WP_144996550.1">
    <property type="nucleotide sequence ID" value="NZ_CP036281.1"/>
</dbReference>
<proteinExistence type="predicted"/>
<gene>
    <name evidence="2" type="ORF">Pla110_30520</name>
</gene>
<organism evidence="2 3">
    <name type="scientific">Polystyrenella longa</name>
    <dbReference type="NCBI Taxonomy" id="2528007"/>
    <lineage>
        <taxon>Bacteria</taxon>
        <taxon>Pseudomonadati</taxon>
        <taxon>Planctomycetota</taxon>
        <taxon>Planctomycetia</taxon>
        <taxon>Planctomycetales</taxon>
        <taxon>Planctomycetaceae</taxon>
        <taxon>Polystyrenella</taxon>
    </lineage>
</organism>
<dbReference type="OrthoDB" id="4700839at2"/>
<dbReference type="AlphaFoldDB" id="A0A518CQ02"/>
<evidence type="ECO:0000259" key="1">
    <source>
        <dbReference type="Pfam" id="PF13480"/>
    </source>
</evidence>